<name>A0A2T6MU78_9GAMM</name>
<organism evidence="2 3">
    <name type="scientific">Candidatus Erwinia dacicola</name>
    <dbReference type="NCBI Taxonomy" id="252393"/>
    <lineage>
        <taxon>Bacteria</taxon>
        <taxon>Pseudomonadati</taxon>
        <taxon>Pseudomonadota</taxon>
        <taxon>Gammaproteobacteria</taxon>
        <taxon>Enterobacterales</taxon>
        <taxon>Erwiniaceae</taxon>
        <taxon>Erwinia</taxon>
    </lineage>
</organism>
<dbReference type="Proteomes" id="UP000244334">
    <property type="component" value="Unassembled WGS sequence"/>
</dbReference>
<feature type="non-terminal residue" evidence="2">
    <location>
        <position position="46"/>
    </location>
</feature>
<comment type="caution">
    <text evidence="2">The sequence shown here is derived from an EMBL/GenBank/DDBJ whole genome shotgun (WGS) entry which is preliminary data.</text>
</comment>
<evidence type="ECO:0000313" key="3">
    <source>
        <dbReference type="Proteomes" id="UP000244334"/>
    </source>
</evidence>
<sequence>MKKIGKKAWFAANLILPLWEAGRMVNAARYAAEKNAERFRRLWPEA</sequence>
<evidence type="ECO:0000313" key="2">
    <source>
        <dbReference type="EMBL" id="RAP69543.1"/>
    </source>
</evidence>
<dbReference type="AlphaFoldDB" id="A0A2T6MU78"/>
<dbReference type="EMBL" id="LJAM02000712">
    <property type="protein sequence ID" value="RAP69541.1"/>
    <property type="molecule type" value="Genomic_DNA"/>
</dbReference>
<keyword evidence="3" id="KW-1185">Reference proteome</keyword>
<evidence type="ECO:0000313" key="1">
    <source>
        <dbReference type="EMBL" id="RAP69541.1"/>
    </source>
</evidence>
<gene>
    <name evidence="2" type="ORF">ACZ87_03668</name>
    <name evidence="1" type="ORF">ACZ87_03671</name>
</gene>
<accession>A0A2T6MU78</accession>
<protein>
    <submittedName>
        <fullName evidence="2">Uncharacterized protein</fullName>
    </submittedName>
</protein>
<proteinExistence type="predicted"/>
<reference evidence="2 3" key="1">
    <citation type="submission" date="2018-04" db="EMBL/GenBank/DDBJ databases">
        <title>Genomes of the Obligate Erwinia dacicola and Facultative Enterobacter sp. OLF Endosymbionts of the Olive Fruit fly, Bactrocera oleae.</title>
        <authorList>
            <person name="Estes A.M."/>
            <person name="Hearn D.J."/>
            <person name="Agarwal S."/>
            <person name="Pierson E.A."/>
            <person name="Dunning-Hotopp J.C."/>
        </authorList>
    </citation>
    <scope>NUCLEOTIDE SEQUENCE [LARGE SCALE GENOMIC DNA]</scope>
    <source>
        <strain evidence="2 3">Oroville</strain>
    </source>
</reference>
<dbReference type="EMBL" id="LJAM02000711">
    <property type="protein sequence ID" value="RAP69543.1"/>
    <property type="molecule type" value="Genomic_DNA"/>
</dbReference>